<reference evidence="2 3" key="1">
    <citation type="submission" date="2015-01" db="EMBL/GenBank/DDBJ databases">
        <authorList>
            <person name="Filippidou S."/>
            <person name="Jeanneret N."/>
            <person name="Russel-Delif L."/>
            <person name="Junier T."/>
            <person name="Wunderlin T."/>
            <person name="Molina V."/>
            <person name="Johnson S.L."/>
            <person name="Davenport K.W."/>
            <person name="Chain P.S."/>
            <person name="Dorador C."/>
            <person name="Junier P."/>
        </authorList>
    </citation>
    <scope>NUCLEOTIDE SEQUENCE [LARGE SCALE GENOMIC DNA]</scope>
    <source>
        <strain evidence="2 3">Et7/4</strain>
    </source>
</reference>
<dbReference type="AlphaFoldDB" id="A0A0D8BXY9"/>
<feature type="transmembrane region" description="Helical" evidence="1">
    <location>
        <begin position="33"/>
        <end position="52"/>
    </location>
</feature>
<keyword evidence="1" id="KW-0472">Membrane</keyword>
<dbReference type="Proteomes" id="UP000032522">
    <property type="component" value="Unassembled WGS sequence"/>
</dbReference>
<comment type="caution">
    <text evidence="2">The sequence shown here is derived from an EMBL/GenBank/DDBJ whole genome shotgun (WGS) entry which is preliminary data.</text>
</comment>
<dbReference type="PATRIC" id="fig|1462.6.peg.1440"/>
<name>A0A0D8BXY9_GEOKU</name>
<dbReference type="InterPro" id="IPR032713">
    <property type="entry name" value="EmrE"/>
</dbReference>
<feature type="transmembrane region" description="Helical" evidence="1">
    <location>
        <begin position="7"/>
        <end position="27"/>
    </location>
</feature>
<protein>
    <submittedName>
        <fullName evidence="2">Putative membrane protein</fullName>
    </submittedName>
</protein>
<accession>A0A0D8BXY9</accession>
<gene>
    <name evidence="2" type="ORF">LG52_1250</name>
</gene>
<organism evidence="2 3">
    <name type="scientific">Geobacillus kaustophilus</name>
    <dbReference type="NCBI Taxonomy" id="1462"/>
    <lineage>
        <taxon>Bacteria</taxon>
        <taxon>Bacillati</taxon>
        <taxon>Bacillota</taxon>
        <taxon>Bacilli</taxon>
        <taxon>Bacillales</taxon>
        <taxon>Anoxybacillaceae</taxon>
        <taxon>Geobacillus</taxon>
        <taxon>Geobacillus thermoleovorans group</taxon>
    </lineage>
</organism>
<evidence type="ECO:0000313" key="2">
    <source>
        <dbReference type="EMBL" id="KJE29000.1"/>
    </source>
</evidence>
<evidence type="ECO:0000313" key="3">
    <source>
        <dbReference type="Proteomes" id="UP000032522"/>
    </source>
</evidence>
<evidence type="ECO:0000256" key="1">
    <source>
        <dbReference type="SAM" id="Phobius"/>
    </source>
</evidence>
<sequence length="109" mass="12219">MLVRRPIERWALFISFIILLGVLLIQFQQASRLTWRETAFGVFPVIVTAFAYPLGNRKMIEHCAGQLDAFQRAFGMTIPWVLSYGAEGLLSVSSSFTFAPIFIPSCGLC</sequence>
<proteinExistence type="predicted"/>
<dbReference type="EMBL" id="JYBP01000003">
    <property type="protein sequence ID" value="KJE29000.1"/>
    <property type="molecule type" value="Genomic_DNA"/>
</dbReference>
<dbReference type="Pfam" id="PF13536">
    <property type="entry name" value="EmrE"/>
    <property type="match status" value="1"/>
</dbReference>
<keyword evidence="1" id="KW-1133">Transmembrane helix</keyword>
<keyword evidence="1" id="KW-0812">Transmembrane</keyword>